<proteinExistence type="predicted"/>
<organism evidence="2 3">
    <name type="scientific">Ranatra chinensis</name>
    <dbReference type="NCBI Taxonomy" id="642074"/>
    <lineage>
        <taxon>Eukaryota</taxon>
        <taxon>Metazoa</taxon>
        <taxon>Ecdysozoa</taxon>
        <taxon>Arthropoda</taxon>
        <taxon>Hexapoda</taxon>
        <taxon>Insecta</taxon>
        <taxon>Pterygota</taxon>
        <taxon>Neoptera</taxon>
        <taxon>Paraneoptera</taxon>
        <taxon>Hemiptera</taxon>
        <taxon>Heteroptera</taxon>
        <taxon>Panheteroptera</taxon>
        <taxon>Nepomorpha</taxon>
        <taxon>Nepidae</taxon>
        <taxon>Ranatrinae</taxon>
        <taxon>Ranatra</taxon>
    </lineage>
</organism>
<comment type="caution">
    <text evidence="2">The sequence shown here is derived from an EMBL/GenBank/DDBJ whole genome shotgun (WGS) entry which is preliminary data.</text>
</comment>
<evidence type="ECO:0000313" key="2">
    <source>
        <dbReference type="EMBL" id="KAL1122247.1"/>
    </source>
</evidence>
<feature type="region of interest" description="Disordered" evidence="1">
    <location>
        <begin position="292"/>
        <end position="319"/>
    </location>
</feature>
<dbReference type="EMBL" id="JBFDAA010000014">
    <property type="protein sequence ID" value="KAL1122247.1"/>
    <property type="molecule type" value="Genomic_DNA"/>
</dbReference>
<sequence length="375" mass="42004">MTIDLSLSREELDDLLSEDVCRSGRRRVWAAGGGGGREVSLSGRRSPWQPLTDAIDPAPLKMMTSSPQHWVTPSPPRRVTAIGAMLPKDAEGDVLLVGLVRHLITVTSSYVMIPPEIRFSRLREFLDFTGGARPARSCPVSHYGVIESSYSNGTVGEVVKQVEDDPPGELKKAKLEVSTGYCTYLHDAYYYTWYEPWTRVNSAFRPWPTLGHIKEKSPILRDSVPTYLSRGPPVLLHPERVVPLSQSERFERSYQPNVALAPPNHKNPDSNRIELKTEEICDKEKRPTIRRHGTNGLLCNPEMELSSTDTDDSASEHLEPGSVVEQVAAVFDALSDAKETTRQRVIGLVESLANRISCLEHENRTLREQLGRKWT</sequence>
<evidence type="ECO:0000313" key="3">
    <source>
        <dbReference type="Proteomes" id="UP001558652"/>
    </source>
</evidence>
<dbReference type="Proteomes" id="UP001558652">
    <property type="component" value="Unassembled WGS sequence"/>
</dbReference>
<keyword evidence="3" id="KW-1185">Reference proteome</keyword>
<gene>
    <name evidence="2" type="ORF">AAG570_003652</name>
</gene>
<accession>A0ABD0YGR2</accession>
<protein>
    <submittedName>
        <fullName evidence="2">Uncharacterized protein</fullName>
    </submittedName>
</protein>
<name>A0ABD0YGR2_9HEMI</name>
<reference evidence="2 3" key="1">
    <citation type="submission" date="2024-07" db="EMBL/GenBank/DDBJ databases">
        <title>Chromosome-level genome assembly of the water stick insect Ranatra chinensis (Heteroptera: Nepidae).</title>
        <authorList>
            <person name="Liu X."/>
        </authorList>
    </citation>
    <scope>NUCLEOTIDE SEQUENCE [LARGE SCALE GENOMIC DNA]</scope>
    <source>
        <strain evidence="2">Cailab_2021Rc</strain>
        <tissue evidence="2">Muscle</tissue>
    </source>
</reference>
<dbReference type="AlphaFoldDB" id="A0ABD0YGR2"/>
<evidence type="ECO:0000256" key="1">
    <source>
        <dbReference type="SAM" id="MobiDB-lite"/>
    </source>
</evidence>